<keyword evidence="2" id="KW-1185">Reference proteome</keyword>
<protein>
    <submittedName>
        <fullName evidence="1">Tail protein</fullName>
    </submittedName>
</protein>
<evidence type="ECO:0000313" key="1">
    <source>
        <dbReference type="EMBL" id="BDV33344.1"/>
    </source>
</evidence>
<reference evidence="1 2" key="1">
    <citation type="journal article" date="2023" name="Int. J. Syst. Evol. Microbiol.">
        <title>Methylocystis iwaonis sp. nov., a type II methane-oxidizing bacterium from surface soil of a rice paddy field in Japan, and emended description of the genus Methylocystis (ex Whittenbury et al. 1970) Bowman et al. 1993.</title>
        <authorList>
            <person name="Kaise H."/>
            <person name="Sawadogo J.B."/>
            <person name="Alam M.S."/>
            <person name="Ueno C."/>
            <person name="Dianou D."/>
            <person name="Shinjo R."/>
            <person name="Asakawa S."/>
        </authorList>
    </citation>
    <scope>NUCLEOTIDE SEQUENCE [LARGE SCALE GENOMIC DNA]</scope>
    <source>
        <strain evidence="1 2">SS37A-Re</strain>
    </source>
</reference>
<dbReference type="EMBL" id="AP027142">
    <property type="protein sequence ID" value="BDV33344.1"/>
    <property type="molecule type" value="Genomic_DNA"/>
</dbReference>
<dbReference type="Proteomes" id="UP001317629">
    <property type="component" value="Chromosome"/>
</dbReference>
<name>A0ABM8E5V0_9HYPH</name>
<gene>
    <name evidence="1" type="ORF">SS37A_08730</name>
</gene>
<accession>A0ABM8E5V0</accession>
<dbReference type="RefSeq" id="WP_281930734.1">
    <property type="nucleotide sequence ID" value="NZ_AP027142.1"/>
</dbReference>
<sequence length="195" mass="19958">MNNGNNFPDVFNQPDAALPFATQNLESTKLLLDQINASSDKAAKTLTNGLMAAAASGKSLNDTLATVALSVARLALRDGTRALTNGLVGNLSSLLASSFGNQQITPFAEGGVIASPAYFANGASTGLMGERGAEAVMPLARGSDGRLGVVAPQGNGRPVSVTVNIAAQDMESFRRSEGQITGALARAVARGQRNL</sequence>
<evidence type="ECO:0000313" key="2">
    <source>
        <dbReference type="Proteomes" id="UP001317629"/>
    </source>
</evidence>
<organism evidence="1 2">
    <name type="scientific">Methylocystis iwaonis</name>
    <dbReference type="NCBI Taxonomy" id="2885079"/>
    <lineage>
        <taxon>Bacteria</taxon>
        <taxon>Pseudomonadati</taxon>
        <taxon>Pseudomonadota</taxon>
        <taxon>Alphaproteobacteria</taxon>
        <taxon>Hyphomicrobiales</taxon>
        <taxon>Methylocystaceae</taxon>
        <taxon>Methylocystis</taxon>
    </lineage>
</organism>
<proteinExistence type="predicted"/>